<name>A0A4Q2RUD1_9ACTN</name>
<reference evidence="1 2" key="1">
    <citation type="submission" date="2019-01" db="EMBL/GenBank/DDBJ databases">
        <title>Novel species of Nocardioides.</title>
        <authorList>
            <person name="Liu Q."/>
            <person name="Xin Y.-H."/>
        </authorList>
    </citation>
    <scope>NUCLEOTIDE SEQUENCE [LARGE SCALE GENOMIC DNA]</scope>
    <source>
        <strain evidence="1 2">HLT3-15</strain>
    </source>
</reference>
<sequence>MHLLLILGPPAVGKMTVGRAVAKRSDYKLFHNHHTIELLLDVFDYGTPPFRTLNTEFRRRLLEEAATAGTDLVFTFVMGMDEQAEADYLERLVEPYDGHVAVVELVADLDTRLVRNRTEHRLAEKKSKRDVDWSDNNVRELEADYRMTAEPGRDAPGERLLARWPHLAIDNTELSADETADRILAWLVTDG</sequence>
<dbReference type="RefSeq" id="WP_129474053.1">
    <property type="nucleotide sequence ID" value="NZ_SDWS01000002.1"/>
</dbReference>
<dbReference type="OrthoDB" id="193997at2"/>
<dbReference type="Gene3D" id="3.40.50.300">
    <property type="entry name" value="P-loop containing nucleotide triphosphate hydrolases"/>
    <property type="match status" value="1"/>
</dbReference>
<dbReference type="SUPFAM" id="SSF52540">
    <property type="entry name" value="P-loop containing nucleoside triphosphate hydrolases"/>
    <property type="match status" value="1"/>
</dbReference>
<evidence type="ECO:0000313" key="1">
    <source>
        <dbReference type="EMBL" id="RYB92448.1"/>
    </source>
</evidence>
<dbReference type="Proteomes" id="UP000291838">
    <property type="component" value="Unassembled WGS sequence"/>
</dbReference>
<organism evidence="1 2">
    <name type="scientific">Nocardioides glacieisoli</name>
    <dbReference type="NCBI Taxonomy" id="1168730"/>
    <lineage>
        <taxon>Bacteria</taxon>
        <taxon>Bacillati</taxon>
        <taxon>Actinomycetota</taxon>
        <taxon>Actinomycetes</taxon>
        <taxon>Propionibacteriales</taxon>
        <taxon>Nocardioidaceae</taxon>
        <taxon>Nocardioides</taxon>
    </lineage>
</organism>
<dbReference type="EMBL" id="SDWS01000002">
    <property type="protein sequence ID" value="RYB92448.1"/>
    <property type="molecule type" value="Genomic_DNA"/>
</dbReference>
<keyword evidence="2" id="KW-1185">Reference proteome</keyword>
<protein>
    <submittedName>
        <fullName evidence="1">Uncharacterized protein</fullName>
    </submittedName>
</protein>
<evidence type="ECO:0000313" key="2">
    <source>
        <dbReference type="Proteomes" id="UP000291838"/>
    </source>
</evidence>
<comment type="caution">
    <text evidence="1">The sequence shown here is derived from an EMBL/GenBank/DDBJ whole genome shotgun (WGS) entry which is preliminary data.</text>
</comment>
<dbReference type="InterPro" id="IPR027417">
    <property type="entry name" value="P-loop_NTPase"/>
</dbReference>
<accession>A0A4Q2RUD1</accession>
<proteinExistence type="predicted"/>
<dbReference type="AlphaFoldDB" id="A0A4Q2RUD1"/>
<gene>
    <name evidence="1" type="ORF">EUA06_05715</name>
</gene>